<dbReference type="GO" id="GO:0052621">
    <property type="term" value="F:diguanylate cyclase activity"/>
    <property type="evidence" value="ECO:0007669"/>
    <property type="project" value="TreeGrafter"/>
</dbReference>
<keyword evidence="1" id="KW-0472">Membrane</keyword>
<feature type="transmembrane region" description="Helical" evidence="1">
    <location>
        <begin position="90"/>
        <end position="121"/>
    </location>
</feature>
<dbReference type="KEGG" id="cfem:HCR03_10765"/>
<dbReference type="InterPro" id="IPR000160">
    <property type="entry name" value="GGDEF_dom"/>
</dbReference>
<gene>
    <name evidence="3" type="ORF">CAFE_34420</name>
    <name evidence="4" type="ORF">HCR03_10765</name>
</gene>
<accession>A0A7G8T6K8</accession>
<name>A0A6N8I521_9FIRM</name>
<reference evidence="4 6" key="2">
    <citation type="submission" date="2020-08" db="EMBL/GenBank/DDBJ databases">
        <title>The isolate Caproiciproducens sp. 7D4C2 produces n-caproate at mildly acidic conditions from hexoses: genome and rBOX comparison with related strains and chain-elongating bacteria.</title>
        <authorList>
            <person name="Esquivel-Elizondo S."/>
            <person name="Bagci C."/>
            <person name="Temovska M."/>
            <person name="Jeon B.S."/>
            <person name="Bessarab I."/>
            <person name="Williams R.B.H."/>
            <person name="Huson D.H."/>
            <person name="Angenent L.T."/>
        </authorList>
    </citation>
    <scope>NUCLEOTIDE SEQUENCE [LARGE SCALE GENOMIC DNA]</scope>
    <source>
        <strain evidence="4 6">7D4C2</strain>
    </source>
</reference>
<evidence type="ECO:0000313" key="6">
    <source>
        <dbReference type="Proteomes" id="UP000515909"/>
    </source>
</evidence>
<sequence>MEHFEKTYRNWRVLLFRANIMIACIMILVEFFMYFIIRENGLTLPSMRRYLFRYLLIPAAANTGAILSGYLLLKRRPDSGLVNYIPPVQLAFICMVAASVHYIFSITFGIFGIPIFTTVIYSDQKLTNRVSRVCYLFLTVSLIFRRFSPPEFGMDHFFAEEAIIAFVIVFLCKKVCNVIIEFQEEKSGILARSYLSQLKMQDQLNRDQKTGLYGNTIFMNTLDCMVRSSAETGDKIALAVMDIDDFKKVNDTFGHLNGDSVIHAIAELMKQNVDSNRFTARFGGEEFAVIFTGDAADEAGLFLEKIRLEFEKLTYEFTREPITVSIGLAAWKIGWTSEELFNHADTALYAAKDKGKNRVEVFQEVRQED</sequence>
<dbReference type="Proteomes" id="UP000515909">
    <property type="component" value="Chromosome"/>
</dbReference>
<dbReference type="GO" id="GO:1902201">
    <property type="term" value="P:negative regulation of bacterial-type flagellum-dependent cell motility"/>
    <property type="evidence" value="ECO:0007669"/>
    <property type="project" value="TreeGrafter"/>
</dbReference>
<dbReference type="SMART" id="SM00267">
    <property type="entry name" value="GGDEF"/>
    <property type="match status" value="1"/>
</dbReference>
<dbReference type="EMBL" id="VWXL01000100">
    <property type="protein sequence ID" value="MVB12700.1"/>
    <property type="molecule type" value="Genomic_DNA"/>
</dbReference>
<evidence type="ECO:0000256" key="1">
    <source>
        <dbReference type="SAM" id="Phobius"/>
    </source>
</evidence>
<dbReference type="CDD" id="cd01949">
    <property type="entry name" value="GGDEF"/>
    <property type="match status" value="1"/>
</dbReference>
<keyword evidence="1" id="KW-0812">Transmembrane</keyword>
<protein>
    <submittedName>
        <fullName evidence="3">Diguanylate cyclase, GGDEF domain</fullName>
    </submittedName>
    <submittedName>
        <fullName evidence="4">GGDEF domain-containing protein</fullName>
    </submittedName>
</protein>
<evidence type="ECO:0000313" key="4">
    <source>
        <dbReference type="EMBL" id="QNK39249.1"/>
    </source>
</evidence>
<dbReference type="Pfam" id="PF00990">
    <property type="entry name" value="GGDEF"/>
    <property type="match status" value="1"/>
</dbReference>
<dbReference type="SUPFAM" id="SSF55073">
    <property type="entry name" value="Nucleotide cyclase"/>
    <property type="match status" value="1"/>
</dbReference>
<dbReference type="PROSITE" id="PS50887">
    <property type="entry name" value="GGDEF"/>
    <property type="match status" value="1"/>
</dbReference>
<keyword evidence="1" id="KW-1133">Transmembrane helix</keyword>
<reference evidence="3 5" key="1">
    <citation type="submission" date="2019-09" db="EMBL/GenBank/DDBJ databases">
        <title>Genome sequence of Clostridium sp. EA1.</title>
        <authorList>
            <person name="Poehlein A."/>
            <person name="Bengelsdorf F.R."/>
            <person name="Daniel R."/>
        </authorList>
    </citation>
    <scope>NUCLEOTIDE SEQUENCE [LARGE SCALE GENOMIC DNA]</scope>
    <source>
        <strain evidence="3 5">EA1</strain>
    </source>
</reference>
<feature type="domain" description="GGDEF" evidence="2">
    <location>
        <begin position="234"/>
        <end position="364"/>
    </location>
</feature>
<dbReference type="NCBIfam" id="TIGR00254">
    <property type="entry name" value="GGDEF"/>
    <property type="match status" value="1"/>
</dbReference>
<dbReference type="PANTHER" id="PTHR45138">
    <property type="entry name" value="REGULATORY COMPONENTS OF SENSORY TRANSDUCTION SYSTEM"/>
    <property type="match status" value="1"/>
</dbReference>
<dbReference type="InterPro" id="IPR029787">
    <property type="entry name" value="Nucleotide_cyclase"/>
</dbReference>
<dbReference type="GO" id="GO:0043709">
    <property type="term" value="P:cell adhesion involved in single-species biofilm formation"/>
    <property type="evidence" value="ECO:0007669"/>
    <property type="project" value="TreeGrafter"/>
</dbReference>
<dbReference type="Gene3D" id="3.30.70.270">
    <property type="match status" value="1"/>
</dbReference>
<dbReference type="OrthoDB" id="9804955at2"/>
<organism evidence="3 5">
    <name type="scientific">Caproicibacter fermentans</name>
    <dbReference type="NCBI Taxonomy" id="2576756"/>
    <lineage>
        <taxon>Bacteria</taxon>
        <taxon>Bacillati</taxon>
        <taxon>Bacillota</taxon>
        <taxon>Clostridia</taxon>
        <taxon>Eubacteriales</taxon>
        <taxon>Acutalibacteraceae</taxon>
        <taxon>Caproicibacter</taxon>
    </lineage>
</organism>
<proteinExistence type="predicted"/>
<feature type="transmembrane region" description="Helical" evidence="1">
    <location>
        <begin position="20"/>
        <end position="38"/>
    </location>
</feature>
<keyword evidence="5" id="KW-1185">Reference proteome</keyword>
<dbReference type="InterPro" id="IPR043128">
    <property type="entry name" value="Rev_trsase/Diguanyl_cyclase"/>
</dbReference>
<feature type="transmembrane region" description="Helical" evidence="1">
    <location>
        <begin position="50"/>
        <end position="70"/>
    </location>
</feature>
<dbReference type="FunFam" id="3.30.70.270:FF:000001">
    <property type="entry name" value="Diguanylate cyclase domain protein"/>
    <property type="match status" value="1"/>
</dbReference>
<dbReference type="AlphaFoldDB" id="A0A6N8I521"/>
<dbReference type="EMBL" id="CP060286">
    <property type="protein sequence ID" value="QNK39249.1"/>
    <property type="molecule type" value="Genomic_DNA"/>
</dbReference>
<dbReference type="RefSeq" id="WP_083210022.1">
    <property type="nucleotide sequence ID" value="NZ_CP060286.1"/>
</dbReference>
<evidence type="ECO:0000313" key="5">
    <source>
        <dbReference type="Proteomes" id="UP000469440"/>
    </source>
</evidence>
<evidence type="ECO:0000259" key="2">
    <source>
        <dbReference type="PROSITE" id="PS50887"/>
    </source>
</evidence>
<dbReference type="Proteomes" id="UP000469440">
    <property type="component" value="Unassembled WGS sequence"/>
</dbReference>
<evidence type="ECO:0000313" key="3">
    <source>
        <dbReference type="EMBL" id="MVB12700.1"/>
    </source>
</evidence>
<dbReference type="InterPro" id="IPR050469">
    <property type="entry name" value="Diguanylate_Cyclase"/>
</dbReference>
<accession>A0A6N8I521</accession>
<dbReference type="GO" id="GO:0005886">
    <property type="term" value="C:plasma membrane"/>
    <property type="evidence" value="ECO:0007669"/>
    <property type="project" value="TreeGrafter"/>
</dbReference>
<dbReference type="PANTHER" id="PTHR45138:SF9">
    <property type="entry name" value="DIGUANYLATE CYCLASE DGCM-RELATED"/>
    <property type="match status" value="1"/>
</dbReference>